<accession>A0A9D4UY91</accession>
<keyword evidence="3" id="KW-1185">Reference proteome</keyword>
<dbReference type="GO" id="GO:0004175">
    <property type="term" value="F:endopeptidase activity"/>
    <property type="evidence" value="ECO:0007669"/>
    <property type="project" value="TreeGrafter"/>
</dbReference>
<evidence type="ECO:0000313" key="3">
    <source>
        <dbReference type="Proteomes" id="UP000886520"/>
    </source>
</evidence>
<dbReference type="SUPFAM" id="SSF52096">
    <property type="entry name" value="ClpP/crotonase"/>
    <property type="match status" value="1"/>
</dbReference>
<dbReference type="CDD" id="cd06782">
    <property type="entry name" value="cpPDZ_CPP-like"/>
    <property type="match status" value="1"/>
</dbReference>
<name>A0A9D4UY91_ADICA</name>
<dbReference type="InterPro" id="IPR001478">
    <property type="entry name" value="PDZ"/>
</dbReference>
<dbReference type="GO" id="GO:0006508">
    <property type="term" value="P:proteolysis"/>
    <property type="evidence" value="ECO:0007669"/>
    <property type="project" value="InterPro"/>
</dbReference>
<dbReference type="Proteomes" id="UP000886520">
    <property type="component" value="Chromosome 8"/>
</dbReference>
<dbReference type="GO" id="GO:0008236">
    <property type="term" value="F:serine-type peptidase activity"/>
    <property type="evidence" value="ECO:0007669"/>
    <property type="project" value="InterPro"/>
</dbReference>
<dbReference type="PANTHER" id="PTHR32060">
    <property type="entry name" value="TAIL-SPECIFIC PROTEASE"/>
    <property type="match status" value="1"/>
</dbReference>
<dbReference type="InterPro" id="IPR005151">
    <property type="entry name" value="Tail-specific_protease"/>
</dbReference>
<organism evidence="2 3">
    <name type="scientific">Adiantum capillus-veneris</name>
    <name type="common">Maidenhair fern</name>
    <dbReference type="NCBI Taxonomy" id="13818"/>
    <lineage>
        <taxon>Eukaryota</taxon>
        <taxon>Viridiplantae</taxon>
        <taxon>Streptophyta</taxon>
        <taxon>Embryophyta</taxon>
        <taxon>Tracheophyta</taxon>
        <taxon>Polypodiopsida</taxon>
        <taxon>Polypodiidae</taxon>
        <taxon>Polypodiales</taxon>
        <taxon>Pteridineae</taxon>
        <taxon>Pteridaceae</taxon>
        <taxon>Vittarioideae</taxon>
        <taxon>Adiantum</taxon>
    </lineage>
</organism>
<evidence type="ECO:0000313" key="2">
    <source>
        <dbReference type="EMBL" id="KAI5076124.1"/>
    </source>
</evidence>
<dbReference type="EMBL" id="JABFUD020000008">
    <property type="protein sequence ID" value="KAI5076124.1"/>
    <property type="molecule type" value="Genomic_DNA"/>
</dbReference>
<comment type="caution">
    <text evidence="2">The sequence shown here is derived from an EMBL/GenBank/DDBJ whole genome shotgun (WGS) entry which is preliminary data.</text>
</comment>
<dbReference type="OrthoDB" id="43580at2759"/>
<dbReference type="Gene3D" id="3.30.750.44">
    <property type="match status" value="1"/>
</dbReference>
<dbReference type="PROSITE" id="PS50106">
    <property type="entry name" value="PDZ"/>
    <property type="match status" value="1"/>
</dbReference>
<dbReference type="Gene3D" id="2.30.42.10">
    <property type="match status" value="1"/>
</dbReference>
<gene>
    <name evidence="2" type="ORF">GOP47_0008189</name>
</gene>
<dbReference type="AlphaFoldDB" id="A0A9D4UY91"/>
<proteinExistence type="predicted"/>
<dbReference type="InterPro" id="IPR041489">
    <property type="entry name" value="PDZ_6"/>
</dbReference>
<feature type="domain" description="PDZ" evidence="1">
    <location>
        <begin position="134"/>
        <end position="202"/>
    </location>
</feature>
<protein>
    <recommendedName>
        <fullName evidence="1">PDZ domain-containing protein</fullName>
    </recommendedName>
</protein>
<dbReference type="Pfam" id="PF17820">
    <property type="entry name" value="PDZ_6"/>
    <property type="match status" value="1"/>
</dbReference>
<reference evidence="2" key="1">
    <citation type="submission" date="2021-01" db="EMBL/GenBank/DDBJ databases">
        <title>Adiantum capillus-veneris genome.</title>
        <authorList>
            <person name="Fang Y."/>
            <person name="Liao Q."/>
        </authorList>
    </citation>
    <scope>NUCLEOTIDE SEQUENCE</scope>
    <source>
        <strain evidence="2">H3</strain>
        <tissue evidence="2">Leaf</tissue>
    </source>
</reference>
<sequence>MRCALNRWNSVMASSSLQNCQPLQRQSLRNHRGGFRLCAFKRSWRGVQAPATSAYSTAEVEAMKGVAIRAWTAVRDTYVDDTFNHQNWDSTLQKALDKISTVNSRDEAYGKLQAMLATLEDPYTRIMPPKEFESFQISKDGYVEGVGLLLGSDQRSGRLWVLSPIKGGPADRAGVLSGDELVQIDGQPIKGMDGEEAASRLRGRVGTSVTLGFCRQELGINDAVGVPLSASSEIKIKLLREKVVLSPVSMAILPDTMLNGHASRIGYIRISTFSESAAHDMEKVVRDMEQKDVNSYILDLHDNPDWSGLV</sequence>
<dbReference type="InterPro" id="IPR036034">
    <property type="entry name" value="PDZ_sf"/>
</dbReference>
<dbReference type="InterPro" id="IPR029045">
    <property type="entry name" value="ClpP/crotonase-like_dom_sf"/>
</dbReference>
<dbReference type="PANTHER" id="PTHR32060:SF22">
    <property type="entry name" value="CARBOXYL-TERMINAL-PROCESSING PEPTIDASE 3, CHLOROPLASTIC"/>
    <property type="match status" value="1"/>
</dbReference>
<dbReference type="SMART" id="SM00228">
    <property type="entry name" value="PDZ"/>
    <property type="match status" value="1"/>
</dbReference>
<dbReference type="Gene3D" id="3.90.226.10">
    <property type="entry name" value="2-enoyl-CoA Hydratase, Chain A, domain 1"/>
    <property type="match status" value="1"/>
</dbReference>
<dbReference type="Pfam" id="PF03572">
    <property type="entry name" value="Peptidase_S41"/>
    <property type="match status" value="1"/>
</dbReference>
<evidence type="ECO:0000259" key="1">
    <source>
        <dbReference type="PROSITE" id="PS50106"/>
    </source>
</evidence>
<dbReference type="SUPFAM" id="SSF50156">
    <property type="entry name" value="PDZ domain-like"/>
    <property type="match status" value="1"/>
</dbReference>